<evidence type="ECO:0000313" key="3">
    <source>
        <dbReference type="Proteomes" id="UP000011115"/>
    </source>
</evidence>
<dbReference type="HOGENOM" id="CLU_2417445_0_0_1"/>
<dbReference type="Proteomes" id="UP000011115">
    <property type="component" value="Unassembled WGS sequence"/>
</dbReference>
<dbReference type="AlphaFoldDB" id="M1DMS3"/>
<proteinExistence type="predicted"/>
<keyword evidence="3" id="KW-1185">Reference proteome</keyword>
<dbReference type="Gramene" id="PGSC0003DMT400091506">
    <property type="protein sequence ID" value="PGSC0003DMT400091506"/>
    <property type="gene ID" value="PGSC0003DMG400041077"/>
</dbReference>
<name>M1DMS3_SOLTU</name>
<protein>
    <submittedName>
        <fullName evidence="2">Uncharacterized protein</fullName>
    </submittedName>
</protein>
<feature type="region of interest" description="Disordered" evidence="1">
    <location>
        <begin position="1"/>
        <end position="56"/>
    </location>
</feature>
<organism evidence="2 3">
    <name type="scientific">Solanum tuberosum</name>
    <name type="common">Potato</name>
    <dbReference type="NCBI Taxonomy" id="4113"/>
    <lineage>
        <taxon>Eukaryota</taxon>
        <taxon>Viridiplantae</taxon>
        <taxon>Streptophyta</taxon>
        <taxon>Embryophyta</taxon>
        <taxon>Tracheophyta</taxon>
        <taxon>Spermatophyta</taxon>
        <taxon>Magnoliopsida</taxon>
        <taxon>eudicotyledons</taxon>
        <taxon>Gunneridae</taxon>
        <taxon>Pentapetalae</taxon>
        <taxon>asterids</taxon>
        <taxon>lamiids</taxon>
        <taxon>Solanales</taxon>
        <taxon>Solanaceae</taxon>
        <taxon>Solanoideae</taxon>
        <taxon>Solaneae</taxon>
        <taxon>Solanum</taxon>
    </lineage>
</organism>
<evidence type="ECO:0000313" key="2">
    <source>
        <dbReference type="EnsemblPlants" id="PGSC0003DMT400091506"/>
    </source>
</evidence>
<dbReference type="EnsemblPlants" id="PGSC0003DMT400091506">
    <property type="protein sequence ID" value="PGSC0003DMT400091506"/>
    <property type="gene ID" value="PGSC0003DMG400041077"/>
</dbReference>
<reference evidence="3" key="1">
    <citation type="journal article" date="2011" name="Nature">
        <title>Genome sequence and analysis of the tuber crop potato.</title>
        <authorList>
            <consortium name="The Potato Genome Sequencing Consortium"/>
        </authorList>
    </citation>
    <scope>NUCLEOTIDE SEQUENCE [LARGE SCALE GENOMIC DNA]</scope>
    <source>
        <strain evidence="3">cv. DM1-3 516 R44</strain>
    </source>
</reference>
<reference evidence="2" key="2">
    <citation type="submission" date="2015-06" db="UniProtKB">
        <authorList>
            <consortium name="EnsemblPlants"/>
        </authorList>
    </citation>
    <scope>IDENTIFICATION</scope>
    <source>
        <strain evidence="2">DM1-3 516 R44</strain>
    </source>
</reference>
<accession>M1DMS3</accession>
<dbReference type="PaxDb" id="4113-PGSC0003DMT400091506"/>
<dbReference type="OMA" id="PPKNMTH"/>
<dbReference type="InParanoid" id="M1DMS3"/>
<evidence type="ECO:0000256" key="1">
    <source>
        <dbReference type="SAM" id="MobiDB-lite"/>
    </source>
</evidence>
<sequence>MAPKKRANKAKTNTSNGKKTLKLPVAIIENEKTKSPPKNMTHGVDSSSIGEKSEAKLEAGANIRSGVVTRGMIYRAKVKAIDDERAKVKDLGKPTCKVKLDFDHL</sequence>